<evidence type="ECO:0000256" key="2">
    <source>
        <dbReference type="SAM" id="SignalP"/>
    </source>
</evidence>
<sequence>MRAWWSGLWLLASVAASGRGDAPDPAAASGAAELRRPSDVPAPHGADADGGGADAEPSGGAQRVRPRSIVFRPRAPNALGFHTIHIECMPNSGCTLFAEFICGQLLSTGAAVACFPDIFDCTALVPRRADESAARPHHYVAKVKTWPIWGDAAGREVEPPPEIERSTGTLAAWAEVSPSAHILFGRDPLQNYLSLRSKAFCSACGGMRSHFAHLDRLFARDYAPYAAHADAQAALFAEGRAPPLAEAPAGAAGASYVGGYAGYWDAVLFAEDMAEPRAFLSMLAALLGRSAVGHEPIGVRQFGMMGWQAYQHKRLAAHDAALGYRAKPFYAPKVKRATAGEQGLARFLAPAMAAAYAGGWQRPAPTGARGPPPAWGTSAGAAPAHVAAAIVAQVGLVDTVAVDESVADGGADAAGAADARAPALSAVLAALGPRQCDACRGAQGSACPAAAGAPGSAPALSGPAVQLFGTLTLHAPRAERARASAARMAWLRAAPRIFFPALPAPGTGRFHGVFPADDLTRYAQGRARADVDAARADANAERAAEAVRARMAKRAVGIKAYAMNVFALADGKLFDKLTPSYLILDDCPAVQSLTAPPTEWSTIERMIQLQRNPPTHGELKEAGSREHLTIHVVQRERSGKLIFVHPVTRRPGAGAPT</sequence>
<evidence type="ECO:0000313" key="3">
    <source>
        <dbReference type="EMBL" id="KAG8459446.1"/>
    </source>
</evidence>
<evidence type="ECO:0000256" key="1">
    <source>
        <dbReference type="SAM" id="MobiDB-lite"/>
    </source>
</evidence>
<feature type="signal peptide" evidence="2">
    <location>
        <begin position="1"/>
        <end position="20"/>
    </location>
</feature>
<keyword evidence="2" id="KW-0732">Signal</keyword>
<evidence type="ECO:0000313" key="4">
    <source>
        <dbReference type="Proteomes" id="UP000751190"/>
    </source>
</evidence>
<keyword evidence="4" id="KW-1185">Reference proteome</keyword>
<gene>
    <name evidence="3" type="ORF">KFE25_013082</name>
</gene>
<accession>A0A8J5X2T7</accession>
<feature type="compositionally biased region" description="Low complexity" evidence="1">
    <location>
        <begin position="18"/>
        <end position="32"/>
    </location>
</feature>
<organism evidence="3 4">
    <name type="scientific">Diacronema lutheri</name>
    <name type="common">Unicellular marine alga</name>
    <name type="synonym">Monochrysis lutheri</name>
    <dbReference type="NCBI Taxonomy" id="2081491"/>
    <lineage>
        <taxon>Eukaryota</taxon>
        <taxon>Haptista</taxon>
        <taxon>Haptophyta</taxon>
        <taxon>Pavlovophyceae</taxon>
        <taxon>Pavlovales</taxon>
        <taxon>Pavlovaceae</taxon>
        <taxon>Diacronema</taxon>
    </lineage>
</organism>
<dbReference type="Proteomes" id="UP000751190">
    <property type="component" value="Unassembled WGS sequence"/>
</dbReference>
<feature type="region of interest" description="Disordered" evidence="1">
    <location>
        <begin position="18"/>
        <end position="65"/>
    </location>
</feature>
<proteinExistence type="predicted"/>
<reference evidence="3" key="1">
    <citation type="submission" date="2021-05" db="EMBL/GenBank/DDBJ databases">
        <title>The genome of the haptophyte Pavlova lutheri (Diacronema luteri, Pavlovales) - a model for lipid biosynthesis in eukaryotic algae.</title>
        <authorList>
            <person name="Hulatt C.J."/>
            <person name="Posewitz M.C."/>
        </authorList>
    </citation>
    <scope>NUCLEOTIDE SEQUENCE</scope>
    <source>
        <strain evidence="3">NIVA-4/92</strain>
    </source>
</reference>
<protein>
    <submittedName>
        <fullName evidence="3">Uncharacterized protein</fullName>
    </submittedName>
</protein>
<feature type="chain" id="PRO_5035162811" evidence="2">
    <location>
        <begin position="21"/>
        <end position="657"/>
    </location>
</feature>
<dbReference type="AlphaFoldDB" id="A0A8J5X2T7"/>
<comment type="caution">
    <text evidence="3">The sequence shown here is derived from an EMBL/GenBank/DDBJ whole genome shotgun (WGS) entry which is preliminary data.</text>
</comment>
<name>A0A8J5X2T7_DIALT</name>
<dbReference type="EMBL" id="JAGTXO010000041">
    <property type="protein sequence ID" value="KAG8459446.1"/>
    <property type="molecule type" value="Genomic_DNA"/>
</dbReference>